<dbReference type="EMBL" id="CAJNDS010000075">
    <property type="protein sequence ID" value="CAE6945379.1"/>
    <property type="molecule type" value="Genomic_DNA"/>
</dbReference>
<comment type="caution">
    <text evidence="1">The sequence shown here is derived from an EMBL/GenBank/DDBJ whole genome shotgun (WGS) entry which is preliminary data.</text>
</comment>
<protein>
    <recommendedName>
        <fullName evidence="3">ATP-grasp domain-containing protein</fullName>
    </recommendedName>
</protein>
<dbReference type="AlphaFoldDB" id="A0A812H150"/>
<evidence type="ECO:0008006" key="3">
    <source>
        <dbReference type="Google" id="ProtNLM"/>
    </source>
</evidence>
<organism evidence="1 2">
    <name type="scientific">Symbiodinium natans</name>
    <dbReference type="NCBI Taxonomy" id="878477"/>
    <lineage>
        <taxon>Eukaryota</taxon>
        <taxon>Sar</taxon>
        <taxon>Alveolata</taxon>
        <taxon>Dinophyceae</taxon>
        <taxon>Suessiales</taxon>
        <taxon>Symbiodiniaceae</taxon>
        <taxon>Symbiodinium</taxon>
    </lineage>
</organism>
<dbReference type="Proteomes" id="UP000604046">
    <property type="component" value="Unassembled WGS sequence"/>
</dbReference>
<dbReference type="OrthoDB" id="409365at2759"/>
<keyword evidence="2" id="KW-1185">Reference proteome</keyword>
<dbReference type="SUPFAM" id="SSF56059">
    <property type="entry name" value="Glutathione synthetase ATP-binding domain-like"/>
    <property type="match status" value="1"/>
</dbReference>
<reference evidence="1" key="1">
    <citation type="submission" date="2021-02" db="EMBL/GenBank/DDBJ databases">
        <authorList>
            <person name="Dougan E. K."/>
            <person name="Rhodes N."/>
            <person name="Thang M."/>
            <person name="Chan C."/>
        </authorList>
    </citation>
    <scope>NUCLEOTIDE SEQUENCE</scope>
</reference>
<name>A0A812H150_9DINO</name>
<sequence length="420" mass="48690">MVCSASIIRQKPENVRSKSSVPAGLGSFKIRIGIIHGKVFDPIKVGTQDRHYPEHLKIKNNTGPNAEGWGGQFMADVSTGLKMMKLHPDIFHVDFMTMEKVTEKRLSRNHLTFNFWGDVSIALMNNKPKLARRLQKIQKNPNFRHHPVWDYYEWILHKTRYMKACERAGIPMIDTIHLEKGFNAREVLKKIVAKGWDKFFVKPAYMSFFGAGVINGKTQDFIDNIGPLLQYEAENKHQKEFLVQPYMLKPNGNVFDEIRNFFIDGEWAYSVYTDGVDYEGFWEQPEGKLKEACKKLAIQTMEEVKKVHKWEGKRMNSLLNRIDIGIIPDKSKKLGYRIFVNEIEPQITTWLGRYCPFVIQDRMAEVCVKQASEMLKRSLAAKRKMPSPQKVRQLLEVLDAWMCLNLNSVCKDVLEPYLSV</sequence>
<accession>A0A812H150</accession>
<proteinExistence type="predicted"/>
<evidence type="ECO:0000313" key="2">
    <source>
        <dbReference type="Proteomes" id="UP000604046"/>
    </source>
</evidence>
<gene>
    <name evidence="1" type="ORF">SNAT2548_LOCUS1373</name>
</gene>
<evidence type="ECO:0000313" key="1">
    <source>
        <dbReference type="EMBL" id="CAE6945379.1"/>
    </source>
</evidence>